<dbReference type="InterPro" id="IPR036397">
    <property type="entry name" value="RNaseH_sf"/>
</dbReference>
<evidence type="ECO:0000259" key="1">
    <source>
        <dbReference type="PROSITE" id="PS50994"/>
    </source>
</evidence>
<dbReference type="OrthoDB" id="6429742at2759"/>
<protein>
    <recommendedName>
        <fullName evidence="1">Integrase catalytic domain-containing protein</fullName>
    </recommendedName>
</protein>
<dbReference type="InterPro" id="IPR050951">
    <property type="entry name" value="Retrovirus_Pol_polyprotein"/>
</dbReference>
<evidence type="ECO:0000313" key="3">
    <source>
        <dbReference type="Proteomes" id="UP000499080"/>
    </source>
</evidence>
<dbReference type="GO" id="GO:0003676">
    <property type="term" value="F:nucleic acid binding"/>
    <property type="evidence" value="ECO:0007669"/>
    <property type="project" value="InterPro"/>
</dbReference>
<dbReference type="EMBL" id="BGPR01000491">
    <property type="protein sequence ID" value="GBM23077.1"/>
    <property type="molecule type" value="Genomic_DNA"/>
</dbReference>
<evidence type="ECO:0000313" key="2">
    <source>
        <dbReference type="EMBL" id="GBM23077.1"/>
    </source>
</evidence>
<dbReference type="Gene3D" id="3.30.420.10">
    <property type="entry name" value="Ribonuclease H-like superfamily/Ribonuclease H"/>
    <property type="match status" value="1"/>
</dbReference>
<keyword evidence="3" id="KW-1185">Reference proteome</keyword>
<dbReference type="PROSITE" id="PS50994">
    <property type="entry name" value="INTEGRASE"/>
    <property type="match status" value="1"/>
</dbReference>
<dbReference type="InterPro" id="IPR001584">
    <property type="entry name" value="Integrase_cat-core"/>
</dbReference>
<feature type="domain" description="Integrase catalytic" evidence="1">
    <location>
        <begin position="138"/>
        <end position="235"/>
    </location>
</feature>
<dbReference type="PANTHER" id="PTHR37984">
    <property type="entry name" value="PROTEIN CBG26694"/>
    <property type="match status" value="1"/>
</dbReference>
<dbReference type="GO" id="GO:0015074">
    <property type="term" value="P:DNA integration"/>
    <property type="evidence" value="ECO:0007669"/>
    <property type="project" value="InterPro"/>
</dbReference>
<dbReference type="Pfam" id="PF00665">
    <property type="entry name" value="rve"/>
    <property type="match status" value="1"/>
</dbReference>
<sequence length="235" mass="27412">MKSQTLIHIHSPEWMIYSKVQSKEKSNVVADMLSWLDYDQKIPSCEENPVSIDFPARSPMEIRKEQLKDEDLRKIIHCFENDDKDVNHANRLERGRNLPKNSKTLFLDRYGGKFITNYVKNCLDCARFKASNQKPTLLLQTPVQAQRFETIAINLFGPLPEIKDKKKWIFIDEDVATRWVELFALTNATARECATVLMEEVFLRFGLPRRVISDNGTQFVSAIMQQMCYLLKIHQ</sequence>
<dbReference type="Proteomes" id="UP000499080">
    <property type="component" value="Unassembled WGS sequence"/>
</dbReference>
<proteinExistence type="predicted"/>
<name>A0A4Y2E332_ARAVE</name>
<gene>
    <name evidence="2" type="ORF">AVEN_67046_1</name>
</gene>
<accession>A0A4Y2E332</accession>
<dbReference type="SUPFAM" id="SSF53098">
    <property type="entry name" value="Ribonuclease H-like"/>
    <property type="match status" value="1"/>
</dbReference>
<dbReference type="PANTHER" id="PTHR37984:SF15">
    <property type="entry name" value="INTEGRASE CATALYTIC DOMAIN-CONTAINING PROTEIN"/>
    <property type="match status" value="1"/>
</dbReference>
<reference evidence="2 3" key="1">
    <citation type="journal article" date="2019" name="Sci. Rep.">
        <title>Orb-weaving spider Araneus ventricosus genome elucidates the spidroin gene catalogue.</title>
        <authorList>
            <person name="Kono N."/>
            <person name="Nakamura H."/>
            <person name="Ohtoshi R."/>
            <person name="Moran D.A.P."/>
            <person name="Shinohara A."/>
            <person name="Yoshida Y."/>
            <person name="Fujiwara M."/>
            <person name="Mori M."/>
            <person name="Tomita M."/>
            <person name="Arakawa K."/>
        </authorList>
    </citation>
    <scope>NUCLEOTIDE SEQUENCE [LARGE SCALE GENOMIC DNA]</scope>
</reference>
<comment type="caution">
    <text evidence="2">The sequence shown here is derived from an EMBL/GenBank/DDBJ whole genome shotgun (WGS) entry which is preliminary data.</text>
</comment>
<dbReference type="AlphaFoldDB" id="A0A4Y2E332"/>
<organism evidence="2 3">
    <name type="scientific">Araneus ventricosus</name>
    <name type="common">Orbweaver spider</name>
    <name type="synonym">Epeira ventricosa</name>
    <dbReference type="NCBI Taxonomy" id="182803"/>
    <lineage>
        <taxon>Eukaryota</taxon>
        <taxon>Metazoa</taxon>
        <taxon>Ecdysozoa</taxon>
        <taxon>Arthropoda</taxon>
        <taxon>Chelicerata</taxon>
        <taxon>Arachnida</taxon>
        <taxon>Araneae</taxon>
        <taxon>Araneomorphae</taxon>
        <taxon>Entelegynae</taxon>
        <taxon>Araneoidea</taxon>
        <taxon>Araneidae</taxon>
        <taxon>Araneus</taxon>
    </lineage>
</organism>
<dbReference type="InterPro" id="IPR012337">
    <property type="entry name" value="RNaseH-like_sf"/>
</dbReference>